<organism evidence="1 2">
    <name type="scientific">Penicillium frequentans</name>
    <dbReference type="NCBI Taxonomy" id="3151616"/>
    <lineage>
        <taxon>Eukaryota</taxon>
        <taxon>Fungi</taxon>
        <taxon>Dikarya</taxon>
        <taxon>Ascomycota</taxon>
        <taxon>Pezizomycotina</taxon>
        <taxon>Eurotiomycetes</taxon>
        <taxon>Eurotiomycetidae</taxon>
        <taxon>Eurotiales</taxon>
        <taxon>Aspergillaceae</taxon>
        <taxon>Penicillium</taxon>
    </lineage>
</organism>
<gene>
    <name evidence="1" type="ORF">N7494_003152</name>
</gene>
<keyword evidence="2" id="KW-1185">Reference proteome</keyword>
<comment type="caution">
    <text evidence="1">The sequence shown here is derived from an EMBL/GenBank/DDBJ whole genome shotgun (WGS) entry which is preliminary data.</text>
</comment>
<protein>
    <submittedName>
        <fullName evidence="1">Uncharacterized protein</fullName>
    </submittedName>
</protein>
<dbReference type="Proteomes" id="UP001220324">
    <property type="component" value="Unassembled WGS sequence"/>
</dbReference>
<evidence type="ECO:0000313" key="2">
    <source>
        <dbReference type="Proteomes" id="UP001220324"/>
    </source>
</evidence>
<dbReference type="AlphaFoldDB" id="A0AAD6CYF9"/>
<evidence type="ECO:0000313" key="1">
    <source>
        <dbReference type="EMBL" id="KAJ5545567.1"/>
    </source>
</evidence>
<dbReference type="EMBL" id="JAQIZZ010000003">
    <property type="protein sequence ID" value="KAJ5545567.1"/>
    <property type="molecule type" value="Genomic_DNA"/>
</dbReference>
<name>A0AAD6CYF9_9EURO</name>
<sequence length="148" mass="16595">MATAFGQGNTTVQRENTCGNKISHPFIGHEAVLMCLGQWVLRPKCSLRALAGGLLRLRSNPRSASTQLIVSCARVIGHLTVLMNGMEDPMVGIQRKHPSVQPISQTGVNRACRTRQDDAPLLPLDEMHLQQLKRWHRVLSLSVRHWWC</sequence>
<proteinExistence type="predicted"/>
<reference evidence="1 2" key="1">
    <citation type="journal article" date="2023" name="IMA Fungus">
        <title>Comparative genomic study of the Penicillium genus elucidates a diverse pangenome and 15 lateral gene transfer events.</title>
        <authorList>
            <person name="Petersen C."/>
            <person name="Sorensen T."/>
            <person name="Nielsen M.R."/>
            <person name="Sondergaard T.E."/>
            <person name="Sorensen J.L."/>
            <person name="Fitzpatrick D.A."/>
            <person name="Frisvad J.C."/>
            <person name="Nielsen K.L."/>
        </authorList>
    </citation>
    <scope>NUCLEOTIDE SEQUENCE [LARGE SCALE GENOMIC DNA]</scope>
    <source>
        <strain evidence="1 2">IBT 35679</strain>
    </source>
</reference>
<accession>A0AAD6CYF9</accession>